<dbReference type="Proteomes" id="UP000198623">
    <property type="component" value="Unassembled WGS sequence"/>
</dbReference>
<dbReference type="OrthoDB" id="8478178at2"/>
<proteinExistence type="predicted"/>
<accession>A0A1I2RI34</accession>
<sequence>MANPAVSLALGGEMDCYVKGYFYLLTSELTSVKARTVLTISKEKIEDDTNLSYDLLVVMMNPGCSTPKSPANWNDKPIHNMGDLSEAVPDDTQFQIMKVMNKTGYKNAIILNLSDVCETDSKIFAKSVSGIEYSGVVNHSIFSDARSEELSMILSHFKGNTVILASGVNFKLRYLTRQMLSKLKYPNLISKPHENGQFYHPLPRGGKEAWVKYIVDRLEI</sequence>
<evidence type="ECO:0000313" key="1">
    <source>
        <dbReference type="EMBL" id="SFG37436.1"/>
    </source>
</evidence>
<organism evidence="1 2">
    <name type="scientific">Neptunomonas qingdaonensis</name>
    <dbReference type="NCBI Taxonomy" id="1045558"/>
    <lineage>
        <taxon>Bacteria</taxon>
        <taxon>Pseudomonadati</taxon>
        <taxon>Pseudomonadota</taxon>
        <taxon>Gammaproteobacteria</taxon>
        <taxon>Oceanospirillales</taxon>
        <taxon>Oceanospirillaceae</taxon>
        <taxon>Neptunomonas</taxon>
    </lineage>
</organism>
<gene>
    <name evidence="1" type="ORF">SAMN05216175_10621</name>
</gene>
<evidence type="ECO:0000313" key="2">
    <source>
        <dbReference type="Proteomes" id="UP000198623"/>
    </source>
</evidence>
<keyword evidence="2" id="KW-1185">Reference proteome</keyword>
<dbReference type="RefSeq" id="WP_090727572.1">
    <property type="nucleotide sequence ID" value="NZ_FOOU01000006.1"/>
</dbReference>
<evidence type="ECO:0008006" key="3">
    <source>
        <dbReference type="Google" id="ProtNLM"/>
    </source>
</evidence>
<reference evidence="2" key="1">
    <citation type="submission" date="2016-10" db="EMBL/GenBank/DDBJ databases">
        <authorList>
            <person name="Varghese N."/>
            <person name="Submissions S."/>
        </authorList>
    </citation>
    <scope>NUCLEOTIDE SEQUENCE [LARGE SCALE GENOMIC DNA]</scope>
    <source>
        <strain evidence="2">CGMCC 1.10971</strain>
    </source>
</reference>
<dbReference type="STRING" id="1045558.SAMN05216175_10621"/>
<dbReference type="EMBL" id="FOOU01000006">
    <property type="protein sequence ID" value="SFG37436.1"/>
    <property type="molecule type" value="Genomic_DNA"/>
</dbReference>
<dbReference type="AlphaFoldDB" id="A0A1I2RI34"/>
<protein>
    <recommendedName>
        <fullName evidence="3">DUF1643 domain-containing protein</fullName>
    </recommendedName>
</protein>
<name>A0A1I2RI34_9GAMM</name>